<dbReference type="AlphaFoldDB" id="A0AAD0QZG9"/>
<proteinExistence type="predicted"/>
<reference evidence="1 2" key="1">
    <citation type="submission" date="2018-07" db="EMBL/GenBank/DDBJ databases">
        <title>Complete genome sequence of a Pseudomonas plecoglossicida strain pathogenic to the marine fish, Larimichthys crocea.</title>
        <authorList>
            <person name="Tao Z."/>
        </authorList>
    </citation>
    <scope>NUCLEOTIDE SEQUENCE [LARGE SCALE GENOMIC DNA]</scope>
    <source>
        <strain evidence="1 2">XSDHY-P</strain>
    </source>
</reference>
<protein>
    <submittedName>
        <fullName evidence="1">Uncharacterized protein</fullName>
    </submittedName>
</protein>
<gene>
    <name evidence="1" type="ORF">DVB73_15710</name>
</gene>
<evidence type="ECO:0000313" key="1">
    <source>
        <dbReference type="EMBL" id="AXM97129.1"/>
    </source>
</evidence>
<dbReference type="Gene3D" id="2.80.10.50">
    <property type="match status" value="1"/>
</dbReference>
<name>A0AAD0QZG9_PSEDL</name>
<evidence type="ECO:0000313" key="2">
    <source>
        <dbReference type="Proteomes" id="UP000256503"/>
    </source>
</evidence>
<dbReference type="EMBL" id="CP031146">
    <property type="protein sequence ID" value="AXM97129.1"/>
    <property type="molecule type" value="Genomic_DNA"/>
</dbReference>
<sequence length="398" mass="43761">MMATESGIHASRGRNDRASFDRITLRSRWPQGVIYDLESTSDDGFLLLTGQHDQSIAFVSKYDSNGTWDRNFGTDGVVQAPDSQNWRFERVMLKEAGNRFFLVDSKWSDEEESNVVLVKCYLADGRLDDSFGNQGEFQASTQEAGVSALAYDEQSGALYVMMRPSSTTGSRLVVWRIDQSGHFDQGFGAGGAAQVDFPQAATLTLAEAWVQEVSGENRLLLTLTASVAGKEHVGFTRLSVKGELDKTFGTDGWRIQQPDGRWGGTFLDPQQSLKYVEKSDEVVKVYGLTQDGEGPELTFESPEKVGNDRGWNAPISQLADGGYRIIHASIDQAGGSTRPGYVYRVNDSGDLDVDFGQDGRFKLESDFAWTIVVPKIALARNGIDLLVWVGDSVYGIKG</sequence>
<accession>A0AAD0QZG9</accession>
<organism evidence="1 2">
    <name type="scientific">Pseudomonas plecoglossicida</name>
    <dbReference type="NCBI Taxonomy" id="70775"/>
    <lineage>
        <taxon>Bacteria</taxon>
        <taxon>Pseudomonadati</taxon>
        <taxon>Pseudomonadota</taxon>
        <taxon>Gammaproteobacteria</taxon>
        <taxon>Pseudomonadales</taxon>
        <taxon>Pseudomonadaceae</taxon>
        <taxon>Pseudomonas</taxon>
    </lineage>
</organism>
<dbReference type="Proteomes" id="UP000256503">
    <property type="component" value="Chromosome"/>
</dbReference>